<evidence type="ECO:0000313" key="1">
    <source>
        <dbReference type="EMBL" id="KAF2741693.1"/>
    </source>
</evidence>
<dbReference type="Proteomes" id="UP000799440">
    <property type="component" value="Unassembled WGS sequence"/>
</dbReference>
<protein>
    <submittedName>
        <fullName evidence="1">Uncharacterized protein</fullName>
    </submittedName>
</protein>
<name>A0A6A6UV28_9PLEO</name>
<evidence type="ECO:0000313" key="2">
    <source>
        <dbReference type="Proteomes" id="UP000799440"/>
    </source>
</evidence>
<dbReference type="EMBL" id="MU006630">
    <property type="protein sequence ID" value="KAF2741693.1"/>
    <property type="molecule type" value="Genomic_DNA"/>
</dbReference>
<sequence length="258" mass="29839">MSKKTFPIILQGQSDWKLWIFVVKQIAESGDVWEYINPENTHHPLHKPEKPSRPTANTTHITKTIHQDLLYHIKDKDSVYDQLKTLRNLYSPTTADQEYRVQRAYQSAKTLHARRSNVEDWCNTFLTAYHRVKQLNLPEIHGFRPHKDLVRAIKQVEPAFAANISLEIFKAEEIWNSNRTLPIPNEAQLPTILADFLRFYRTTQSRNVNIHGGAFGATLNGKESAYDKKRARNDAKPSKPCLCGDTHFWGQCPYIDTS</sequence>
<keyword evidence="2" id="KW-1185">Reference proteome</keyword>
<accession>A0A6A6UV28</accession>
<proteinExistence type="predicted"/>
<dbReference type="AlphaFoldDB" id="A0A6A6UV28"/>
<gene>
    <name evidence="1" type="ORF">M011DRAFT_414008</name>
</gene>
<organism evidence="1 2">
    <name type="scientific">Sporormia fimetaria CBS 119925</name>
    <dbReference type="NCBI Taxonomy" id="1340428"/>
    <lineage>
        <taxon>Eukaryota</taxon>
        <taxon>Fungi</taxon>
        <taxon>Dikarya</taxon>
        <taxon>Ascomycota</taxon>
        <taxon>Pezizomycotina</taxon>
        <taxon>Dothideomycetes</taxon>
        <taxon>Pleosporomycetidae</taxon>
        <taxon>Pleosporales</taxon>
        <taxon>Sporormiaceae</taxon>
        <taxon>Sporormia</taxon>
    </lineage>
</organism>
<reference evidence="1" key="1">
    <citation type="journal article" date="2020" name="Stud. Mycol.">
        <title>101 Dothideomycetes genomes: a test case for predicting lifestyles and emergence of pathogens.</title>
        <authorList>
            <person name="Haridas S."/>
            <person name="Albert R."/>
            <person name="Binder M."/>
            <person name="Bloem J."/>
            <person name="Labutti K."/>
            <person name="Salamov A."/>
            <person name="Andreopoulos B."/>
            <person name="Baker S."/>
            <person name="Barry K."/>
            <person name="Bills G."/>
            <person name="Bluhm B."/>
            <person name="Cannon C."/>
            <person name="Castanera R."/>
            <person name="Culley D."/>
            <person name="Daum C."/>
            <person name="Ezra D."/>
            <person name="Gonzalez J."/>
            <person name="Henrissat B."/>
            <person name="Kuo A."/>
            <person name="Liang C."/>
            <person name="Lipzen A."/>
            <person name="Lutzoni F."/>
            <person name="Magnuson J."/>
            <person name="Mondo S."/>
            <person name="Nolan M."/>
            <person name="Ohm R."/>
            <person name="Pangilinan J."/>
            <person name="Park H.-J."/>
            <person name="Ramirez L."/>
            <person name="Alfaro M."/>
            <person name="Sun H."/>
            <person name="Tritt A."/>
            <person name="Yoshinaga Y."/>
            <person name="Zwiers L.-H."/>
            <person name="Turgeon B."/>
            <person name="Goodwin S."/>
            <person name="Spatafora J."/>
            <person name="Crous P."/>
            <person name="Grigoriev I."/>
        </authorList>
    </citation>
    <scope>NUCLEOTIDE SEQUENCE</scope>
    <source>
        <strain evidence="1">CBS 119925</strain>
    </source>
</reference>
<feature type="non-terminal residue" evidence="1">
    <location>
        <position position="258"/>
    </location>
</feature>
<dbReference type="OrthoDB" id="4364842at2759"/>